<dbReference type="PANTHER" id="PTHR11035:SF3">
    <property type="entry name" value="VERY-LONG-CHAIN (3R)-3-HYDROXYACYL-COA DEHYDRATASE"/>
    <property type="match status" value="1"/>
</dbReference>
<evidence type="ECO:0000256" key="14">
    <source>
        <dbReference type="RuleBase" id="RU363109"/>
    </source>
</evidence>
<evidence type="ECO:0000256" key="4">
    <source>
        <dbReference type="ARBA" id="ARBA00013122"/>
    </source>
</evidence>
<evidence type="ECO:0000256" key="3">
    <source>
        <dbReference type="ARBA" id="ARBA00007811"/>
    </source>
</evidence>
<evidence type="ECO:0000313" key="15">
    <source>
        <dbReference type="EMBL" id="EXX61073.1"/>
    </source>
</evidence>
<feature type="transmembrane region" description="Helical" evidence="14">
    <location>
        <begin position="150"/>
        <end position="175"/>
    </location>
</feature>
<dbReference type="GO" id="GO:0030148">
    <property type="term" value="P:sphingolipid biosynthetic process"/>
    <property type="evidence" value="ECO:0007669"/>
    <property type="project" value="TreeGrafter"/>
</dbReference>
<evidence type="ECO:0000256" key="7">
    <source>
        <dbReference type="ARBA" id="ARBA00022832"/>
    </source>
</evidence>
<dbReference type="GO" id="GO:0042761">
    <property type="term" value="P:very long-chain fatty acid biosynthetic process"/>
    <property type="evidence" value="ECO:0007669"/>
    <property type="project" value="TreeGrafter"/>
</dbReference>
<accession>A0A015M2N1</accession>
<keyword evidence="16" id="KW-1185">Reference proteome</keyword>
<comment type="caution">
    <text evidence="14">Lacks conserved residue(s) required for the propagation of feature annotation.</text>
</comment>
<feature type="transmembrane region" description="Helical" evidence="14">
    <location>
        <begin position="29"/>
        <end position="51"/>
    </location>
</feature>
<dbReference type="EC" id="4.2.1.134" evidence="4 14"/>
<comment type="catalytic activity">
    <reaction evidence="13 14">
        <text>a very-long-chain (3R)-3-hydroxyacyl-CoA = a very-long-chain (2E)-enoyl-CoA + H2O</text>
        <dbReference type="Rhea" id="RHEA:45812"/>
        <dbReference type="ChEBI" id="CHEBI:15377"/>
        <dbReference type="ChEBI" id="CHEBI:83728"/>
        <dbReference type="ChEBI" id="CHEBI:85440"/>
        <dbReference type="EC" id="4.2.1.134"/>
    </reaction>
</comment>
<keyword evidence="9 14" id="KW-0443">Lipid metabolism</keyword>
<evidence type="ECO:0000256" key="2">
    <source>
        <dbReference type="ARBA" id="ARBA00005194"/>
    </source>
</evidence>
<evidence type="ECO:0000256" key="6">
    <source>
        <dbReference type="ARBA" id="ARBA00022692"/>
    </source>
</evidence>
<keyword evidence="6 14" id="KW-0812">Transmembrane</keyword>
<dbReference type="UniPathway" id="UPA00094"/>
<evidence type="ECO:0000256" key="5">
    <source>
        <dbReference type="ARBA" id="ARBA00022516"/>
    </source>
</evidence>
<comment type="similarity">
    <text evidence="3 14">Belongs to the very long-chain fatty acids dehydratase HACD family.</text>
</comment>
<keyword evidence="10 14" id="KW-0472">Membrane</keyword>
<keyword evidence="14" id="KW-0256">Endoplasmic reticulum</keyword>
<evidence type="ECO:0000256" key="12">
    <source>
        <dbReference type="ARBA" id="ARBA00023239"/>
    </source>
</evidence>
<gene>
    <name evidence="15" type="ORF">RirG_174230</name>
</gene>
<dbReference type="GO" id="GO:0102158">
    <property type="term" value="F:very-long-chain (3R)-3-hydroxyacyl-CoA dehydratase activity"/>
    <property type="evidence" value="ECO:0007669"/>
    <property type="project" value="UniProtKB-EC"/>
</dbReference>
<evidence type="ECO:0000256" key="9">
    <source>
        <dbReference type="ARBA" id="ARBA00023098"/>
    </source>
</evidence>
<dbReference type="InterPro" id="IPR007482">
    <property type="entry name" value="Tyr_Pase-like_PTPLA"/>
</dbReference>
<keyword evidence="12 14" id="KW-0456">Lyase</keyword>
<proteinExistence type="inferred from homology"/>
<evidence type="ECO:0000313" key="16">
    <source>
        <dbReference type="Proteomes" id="UP000022910"/>
    </source>
</evidence>
<evidence type="ECO:0000256" key="11">
    <source>
        <dbReference type="ARBA" id="ARBA00023160"/>
    </source>
</evidence>
<name>A0A015M2N1_RHIIW</name>
<dbReference type="GO" id="GO:0030497">
    <property type="term" value="P:fatty acid elongation"/>
    <property type="evidence" value="ECO:0007669"/>
    <property type="project" value="TreeGrafter"/>
</dbReference>
<evidence type="ECO:0000256" key="13">
    <source>
        <dbReference type="ARBA" id="ARBA00036671"/>
    </source>
</evidence>
<dbReference type="GO" id="GO:0005789">
    <property type="term" value="C:endoplasmic reticulum membrane"/>
    <property type="evidence" value="ECO:0007669"/>
    <property type="project" value="UniProtKB-SubCell"/>
</dbReference>
<feature type="transmembrane region" description="Helical" evidence="14">
    <location>
        <begin position="187"/>
        <end position="207"/>
    </location>
</feature>
<evidence type="ECO:0000256" key="8">
    <source>
        <dbReference type="ARBA" id="ARBA00022989"/>
    </source>
</evidence>
<dbReference type="OMA" id="WSYILWQ"/>
<keyword evidence="8 14" id="KW-1133">Transmembrane helix</keyword>
<dbReference type="EMBL" id="JEMT01025809">
    <property type="protein sequence ID" value="EXX61073.1"/>
    <property type="molecule type" value="Genomic_DNA"/>
</dbReference>
<dbReference type="PANTHER" id="PTHR11035">
    <property type="entry name" value="VERY-LONG-CHAIN (3R)-3-HYDROXYACYL-COA DEHYDRATASE"/>
    <property type="match status" value="1"/>
</dbReference>
<dbReference type="Proteomes" id="UP000022910">
    <property type="component" value="Unassembled WGS sequence"/>
</dbReference>
<comment type="pathway">
    <text evidence="2 14">Lipid metabolism; fatty acid biosynthesis.</text>
</comment>
<keyword evidence="11 14" id="KW-0275">Fatty acid biosynthesis</keyword>
<reference evidence="15 16" key="1">
    <citation type="submission" date="2014-02" db="EMBL/GenBank/DDBJ databases">
        <title>Single nucleus genome sequencing reveals high similarity among nuclei of an endomycorrhizal fungus.</title>
        <authorList>
            <person name="Lin K."/>
            <person name="Geurts R."/>
            <person name="Zhang Z."/>
            <person name="Limpens E."/>
            <person name="Saunders D.G."/>
            <person name="Mu D."/>
            <person name="Pang E."/>
            <person name="Cao H."/>
            <person name="Cha H."/>
            <person name="Lin T."/>
            <person name="Zhou Q."/>
            <person name="Shang Y."/>
            <person name="Li Y."/>
            <person name="Ivanov S."/>
            <person name="Sharma T."/>
            <person name="Velzen R.V."/>
            <person name="Ruijter N.D."/>
            <person name="Aanen D.K."/>
            <person name="Win J."/>
            <person name="Kamoun S."/>
            <person name="Bisseling T."/>
            <person name="Huang S."/>
        </authorList>
    </citation>
    <scope>NUCLEOTIDE SEQUENCE [LARGE SCALE GENOMIC DNA]</scope>
    <source>
        <strain evidence="16">DAOM197198w</strain>
    </source>
</reference>
<dbReference type="HOGENOM" id="CLU_034302_6_1_1"/>
<dbReference type="STRING" id="1432141.A0A015M2N1"/>
<organism evidence="15 16">
    <name type="scientific">Rhizophagus irregularis (strain DAOM 197198w)</name>
    <name type="common">Glomus intraradices</name>
    <dbReference type="NCBI Taxonomy" id="1432141"/>
    <lineage>
        <taxon>Eukaryota</taxon>
        <taxon>Fungi</taxon>
        <taxon>Fungi incertae sedis</taxon>
        <taxon>Mucoromycota</taxon>
        <taxon>Glomeromycotina</taxon>
        <taxon>Glomeromycetes</taxon>
        <taxon>Glomerales</taxon>
        <taxon>Glomeraceae</taxon>
        <taxon>Rhizophagus</taxon>
    </lineage>
</organism>
<feature type="transmembrane region" description="Helical" evidence="14">
    <location>
        <begin position="63"/>
        <end position="84"/>
    </location>
</feature>
<evidence type="ECO:0000256" key="10">
    <source>
        <dbReference type="ARBA" id="ARBA00023136"/>
    </source>
</evidence>
<keyword evidence="5 14" id="KW-0444">Lipid biosynthesis</keyword>
<dbReference type="AlphaFoldDB" id="A0A015M2N1"/>
<sequence>MSSETKAETSSGSNKINGKAKGNLNSYLLLYNAASWAGWTYVLTVSVLELFKNGGDVTKLYDRIGWTLTLVQTAAILEIFHVLLGLVRSPFITTVIQVSSRLTLVWLIVNKFPEVRSHWAFTSMTIAWSITECIRYAFYGLNLIGNQPGWLLWCRYTFFFILYPVGAGSESILVFESLRFAIRISQSFYWILVILLLIYVPGFYTMYNHMIGQRRKILGKGKVKKNQ</sequence>
<evidence type="ECO:0000256" key="1">
    <source>
        <dbReference type="ARBA" id="ARBA00004141"/>
    </source>
</evidence>
<protein>
    <recommendedName>
        <fullName evidence="4 14">Very-long-chain (3R)-3-hydroxyacyl-CoA dehydratase</fullName>
        <ecNumber evidence="4 14">4.2.1.134</ecNumber>
    </recommendedName>
</protein>
<comment type="caution">
    <text evidence="15">The sequence shown here is derived from an EMBL/GenBank/DDBJ whole genome shotgun (WGS) entry which is preliminary data.</text>
</comment>
<dbReference type="Pfam" id="PF04387">
    <property type="entry name" value="PTPLA"/>
    <property type="match status" value="1"/>
</dbReference>
<comment type="subcellular location">
    <subcellularLocation>
        <location evidence="14">Endoplasmic reticulum membrane</location>
        <topology evidence="14">Multi-pass membrane protein</topology>
    </subcellularLocation>
    <subcellularLocation>
        <location evidence="1">Membrane</location>
        <topology evidence="1">Multi-pass membrane protein</topology>
    </subcellularLocation>
</comment>
<dbReference type="OrthoDB" id="46988at2759"/>
<comment type="function">
    <text evidence="14">Catalyzes the third of the four reactions of the long-chain fatty acids elongation cycle. This endoplasmic reticulum-bound enzymatic process, allows the addition of two carbons to the chain of long- and very long-chain fatty acids/VLCFAs per cycle. This enzyme catalyzes the dehydration of the 3-hydroxyacyl-CoA intermediate into trans-2,3-enoyl-CoA, within each cycle of fatty acid elongation. Thereby, it participates to the production of VLCFAs of different chain lengths that are involved in multiple biological processes as precursors of membrane lipids and lipid mediators.</text>
</comment>
<keyword evidence="7 14" id="KW-0276">Fatty acid metabolism</keyword>